<dbReference type="PANTHER" id="PTHR32116">
    <property type="entry name" value="GALACTURONOSYLTRANSFERASE 4-RELATED"/>
    <property type="match status" value="1"/>
</dbReference>
<dbReference type="CDD" id="cd06429">
    <property type="entry name" value="GT8_like_1"/>
    <property type="match status" value="1"/>
</dbReference>
<name>A0AAE1YFN6_9LAMI</name>
<evidence type="ECO:0000256" key="2">
    <source>
        <dbReference type="ARBA" id="ARBA00006351"/>
    </source>
</evidence>
<dbReference type="SUPFAM" id="SSF53448">
    <property type="entry name" value="Nucleotide-diphospho-sugar transferases"/>
    <property type="match status" value="1"/>
</dbReference>
<dbReference type="Pfam" id="PF06487">
    <property type="entry name" value="SAP18"/>
    <property type="match status" value="1"/>
</dbReference>
<dbReference type="InterPro" id="IPR029044">
    <property type="entry name" value="Nucleotide-diphossugar_trans"/>
</dbReference>
<evidence type="ECO:0000313" key="9">
    <source>
        <dbReference type="Proteomes" id="UP001293254"/>
    </source>
</evidence>
<dbReference type="EMBL" id="JACGWO010000004">
    <property type="protein sequence ID" value="KAK4429294.1"/>
    <property type="molecule type" value="Genomic_DNA"/>
</dbReference>
<feature type="compositionally biased region" description="Basic and acidic residues" evidence="6">
    <location>
        <begin position="306"/>
        <end position="326"/>
    </location>
</feature>
<dbReference type="GO" id="GO:0047262">
    <property type="term" value="F:polygalacturonate 4-alpha-galacturonosyltransferase activity"/>
    <property type="evidence" value="ECO:0007669"/>
    <property type="project" value="InterPro"/>
</dbReference>
<feature type="compositionally biased region" description="Pro residues" evidence="6">
    <location>
        <begin position="11"/>
        <end position="27"/>
    </location>
</feature>
<feature type="region of interest" description="Disordered" evidence="6">
    <location>
        <begin position="291"/>
        <end position="330"/>
    </location>
</feature>
<accession>A0AAE1YFN6</accession>
<keyword evidence="7" id="KW-0812">Transmembrane</keyword>
<dbReference type="Gene3D" id="3.10.20.550">
    <property type="entry name" value="ASAP complex, SAP18 subunit"/>
    <property type="match status" value="1"/>
</dbReference>
<dbReference type="PANTHER" id="PTHR32116:SF4">
    <property type="entry name" value="POLYGALACTURONATE 4-ALPHA-GALACTURONOSYLTRANSFERASE"/>
    <property type="match status" value="1"/>
</dbReference>
<dbReference type="Gene3D" id="3.90.550.10">
    <property type="entry name" value="Spore Coat Polysaccharide Biosynthesis Protein SpsA, Chain A"/>
    <property type="match status" value="1"/>
</dbReference>
<dbReference type="InterPro" id="IPR010516">
    <property type="entry name" value="SAP18"/>
</dbReference>
<evidence type="ECO:0000256" key="5">
    <source>
        <dbReference type="SAM" id="Coils"/>
    </source>
</evidence>
<protein>
    <submittedName>
        <fullName evidence="8">Polygalacturonate 4-alpha-galacturonosyltransferase</fullName>
    </submittedName>
</protein>
<keyword evidence="4" id="KW-0808">Transferase</keyword>
<evidence type="ECO:0000313" key="8">
    <source>
        <dbReference type="EMBL" id="KAK4429294.1"/>
    </source>
</evidence>
<keyword evidence="3" id="KW-0328">Glycosyltransferase</keyword>
<comment type="pathway">
    <text evidence="1">Glycan metabolism; pectin biosynthesis.</text>
</comment>
<organism evidence="8 9">
    <name type="scientific">Sesamum alatum</name>
    <dbReference type="NCBI Taxonomy" id="300844"/>
    <lineage>
        <taxon>Eukaryota</taxon>
        <taxon>Viridiplantae</taxon>
        <taxon>Streptophyta</taxon>
        <taxon>Embryophyta</taxon>
        <taxon>Tracheophyta</taxon>
        <taxon>Spermatophyta</taxon>
        <taxon>Magnoliopsida</taxon>
        <taxon>eudicotyledons</taxon>
        <taxon>Gunneridae</taxon>
        <taxon>Pentapetalae</taxon>
        <taxon>asterids</taxon>
        <taxon>lamiids</taxon>
        <taxon>Lamiales</taxon>
        <taxon>Pedaliaceae</taxon>
        <taxon>Sesamum</taxon>
    </lineage>
</organism>
<keyword evidence="7" id="KW-0472">Membrane</keyword>
<evidence type="ECO:0000256" key="4">
    <source>
        <dbReference type="ARBA" id="ARBA00022679"/>
    </source>
</evidence>
<evidence type="ECO:0000256" key="3">
    <source>
        <dbReference type="ARBA" id="ARBA00022676"/>
    </source>
</evidence>
<gene>
    <name evidence="8" type="ORF">Salat_1229700</name>
</gene>
<reference evidence="8" key="2">
    <citation type="journal article" date="2024" name="Plant">
        <title>Genomic evolution and insights into agronomic trait innovations of Sesamum species.</title>
        <authorList>
            <person name="Miao H."/>
            <person name="Wang L."/>
            <person name="Qu L."/>
            <person name="Liu H."/>
            <person name="Sun Y."/>
            <person name="Le M."/>
            <person name="Wang Q."/>
            <person name="Wei S."/>
            <person name="Zheng Y."/>
            <person name="Lin W."/>
            <person name="Duan Y."/>
            <person name="Cao H."/>
            <person name="Xiong S."/>
            <person name="Wang X."/>
            <person name="Wei L."/>
            <person name="Li C."/>
            <person name="Ma Q."/>
            <person name="Ju M."/>
            <person name="Zhao R."/>
            <person name="Li G."/>
            <person name="Mu C."/>
            <person name="Tian Q."/>
            <person name="Mei H."/>
            <person name="Zhang T."/>
            <person name="Gao T."/>
            <person name="Zhang H."/>
        </authorList>
    </citation>
    <scope>NUCLEOTIDE SEQUENCE</scope>
    <source>
        <strain evidence="8">3651</strain>
    </source>
</reference>
<sequence>MAEGQRRPGRQMPPPGRGPPPPPPAKPAVPRLEPVDREKTCPLLLRVFTKVGGHHSDEDFAVRGKEPKDEVQIYTWMDATLRELTDLVKEVAPEARRRDAILSFAFVYPDKRGRFVVREVGRTFSYPNGRRPDSGSKALGDLSFQIGDYLDVAILTHLSHNPRSPSVYDRAWRLRGDYHLPLPLGGVKAIGSRVHIALLLFFFSFIAFSFLFLGRGLFTAAFLGQNESSFASSTQDLNWRERLALHHLKPILSKEVIDVISASTDDLGPLSVDFFRKNNLSASWKSVGHETAADNNASAEPTEVASKTKQETSGIKEDTSNEDRSVFLEPPAKVARRRLREKRREKRAADLVKQDDEVTLKLENAAIEHSKSVDSAVLGKYSIWRKENENENSDSTVRLIRDQMIMARVYVSLARMKNKLDLVNELQNRLKESQRSLGEATADADLHHSAPEKIKLMGQVLSKAKEQLYDCNLVTGKLRAMLQSADEQVRSLKKQSTFLSQLAAKTIPNGLHCLAMRLTIDYYLLPLEKRKFPRSENLENPNLYHYALFSDNVLAASVVVNSTIMNAKDPEKHVFHLVTDKLNFGAMNMWFLLNPPGKGTIHVENVDEFKWLNSSYCPVLRQLESAAMKEYYFKAAHPATLSAGSSNLKYRNPKYLSMLNHLRFYLPQVYPKLDKILFLDDDIVVQKDLTGLWSVDLHGKVNGAVETCGESFHRFDKYLNFSNPHIAKNFDPNACGWAYGMNIFDLKEWKKQDITGIYHKWQNMNEDRVLWKLGTLPPGLITFYGLTHPLEKTWHVLGLGYNPSIDRSEIENAAVIHYNGNMKPWLELAMTKYKPYWTKYIKYDHPYIRNCKLSE</sequence>
<evidence type="ECO:0000256" key="1">
    <source>
        <dbReference type="ARBA" id="ARBA00004877"/>
    </source>
</evidence>
<comment type="caution">
    <text evidence="8">The sequence shown here is derived from an EMBL/GenBank/DDBJ whole genome shotgun (WGS) entry which is preliminary data.</text>
</comment>
<keyword evidence="9" id="KW-1185">Reference proteome</keyword>
<feature type="transmembrane region" description="Helical" evidence="7">
    <location>
        <begin position="198"/>
        <end position="223"/>
    </location>
</feature>
<feature type="coiled-coil region" evidence="5">
    <location>
        <begin position="413"/>
        <end position="443"/>
    </location>
</feature>
<dbReference type="AlphaFoldDB" id="A0AAE1YFN6"/>
<evidence type="ECO:0000256" key="6">
    <source>
        <dbReference type="SAM" id="MobiDB-lite"/>
    </source>
</evidence>
<dbReference type="InterPro" id="IPR002495">
    <property type="entry name" value="Glyco_trans_8"/>
</dbReference>
<dbReference type="InterPro" id="IPR042534">
    <property type="entry name" value="SAP18_sf"/>
</dbReference>
<dbReference type="Pfam" id="PF25557">
    <property type="entry name" value="GAUT_1"/>
    <property type="match status" value="1"/>
</dbReference>
<feature type="compositionally biased region" description="Polar residues" evidence="6">
    <location>
        <begin position="293"/>
        <end position="305"/>
    </location>
</feature>
<reference evidence="8" key="1">
    <citation type="submission" date="2020-06" db="EMBL/GenBank/DDBJ databases">
        <authorList>
            <person name="Li T."/>
            <person name="Hu X."/>
            <person name="Zhang T."/>
            <person name="Song X."/>
            <person name="Zhang H."/>
            <person name="Dai N."/>
            <person name="Sheng W."/>
            <person name="Hou X."/>
            <person name="Wei L."/>
        </authorList>
    </citation>
    <scope>NUCLEOTIDE SEQUENCE</scope>
    <source>
        <strain evidence="8">3651</strain>
        <tissue evidence="8">Leaf</tissue>
    </source>
</reference>
<feature type="region of interest" description="Disordered" evidence="6">
    <location>
        <begin position="1"/>
        <end position="35"/>
    </location>
</feature>
<comment type="similarity">
    <text evidence="2">Belongs to the glycosyltransferase 8 family.</text>
</comment>
<evidence type="ECO:0000256" key="7">
    <source>
        <dbReference type="SAM" id="Phobius"/>
    </source>
</evidence>
<proteinExistence type="inferred from homology"/>
<dbReference type="Pfam" id="PF01501">
    <property type="entry name" value="Glyco_transf_8"/>
    <property type="match status" value="1"/>
</dbReference>
<dbReference type="Proteomes" id="UP001293254">
    <property type="component" value="Unassembled WGS sequence"/>
</dbReference>
<dbReference type="InterPro" id="IPR029993">
    <property type="entry name" value="GAUT"/>
</dbReference>
<keyword evidence="7" id="KW-1133">Transmembrane helix</keyword>
<keyword evidence="5" id="KW-0175">Coiled coil</keyword>